<organism evidence="3 4">
    <name type="scientific">Romboutsia hominis</name>
    <dbReference type="NCBI Taxonomy" id="1507512"/>
    <lineage>
        <taxon>Bacteria</taxon>
        <taxon>Bacillati</taxon>
        <taxon>Bacillota</taxon>
        <taxon>Clostridia</taxon>
        <taxon>Peptostreptococcales</taxon>
        <taxon>Peptostreptococcaceae</taxon>
        <taxon>Romboutsia</taxon>
    </lineage>
</organism>
<name>A0A2P2BUK5_9FIRM</name>
<dbReference type="KEGG" id="rhom:FRIFI_2494"/>
<feature type="domain" description="DUF3887" evidence="2">
    <location>
        <begin position="38"/>
        <end position="127"/>
    </location>
</feature>
<keyword evidence="4" id="KW-1185">Reference proteome</keyword>
<dbReference type="Pfam" id="PF13026">
    <property type="entry name" value="DUF3887"/>
    <property type="match status" value="1"/>
</dbReference>
<sequence>MKKMKMLLLVFLTGVVLGGCTTSKLSESYDEELLKEDAQGIVNMICNDEYSKVIDKMSENLKTQINAEQLKEAWQPMKDKLGKFKSINKEELIGNEDLATVVEVVEFDNGKAQFTITYNEDMKLEGLYMK</sequence>
<gene>
    <name evidence="3" type="ORF">FRIFI_2494</name>
</gene>
<evidence type="ECO:0000313" key="3">
    <source>
        <dbReference type="EMBL" id="CEI74019.1"/>
    </source>
</evidence>
<proteinExistence type="predicted"/>
<evidence type="ECO:0000313" key="4">
    <source>
        <dbReference type="Proteomes" id="UP000245695"/>
    </source>
</evidence>
<dbReference type="PROSITE" id="PS51257">
    <property type="entry name" value="PROKAR_LIPOPROTEIN"/>
    <property type="match status" value="1"/>
</dbReference>
<dbReference type="RefSeq" id="WP_092923524.1">
    <property type="nucleotide sequence ID" value="NZ_FJTZ01000012.1"/>
</dbReference>
<dbReference type="EMBL" id="LN650648">
    <property type="protein sequence ID" value="CEI74019.1"/>
    <property type="molecule type" value="Genomic_DNA"/>
</dbReference>
<evidence type="ECO:0000256" key="1">
    <source>
        <dbReference type="SAM" id="SignalP"/>
    </source>
</evidence>
<feature type="signal peptide" evidence="1">
    <location>
        <begin position="1"/>
        <end position="18"/>
    </location>
</feature>
<accession>A0A2P2BUK5</accession>
<reference evidence="3 4" key="1">
    <citation type="submission" date="2014-09" db="EMBL/GenBank/DDBJ databases">
        <authorList>
            <person name="Hornung B.V."/>
        </authorList>
    </citation>
    <scope>NUCLEOTIDE SEQUENCE [LARGE SCALE GENOMIC DNA]</scope>
    <source>
        <strain evidence="3 4">FRIFI</strain>
    </source>
</reference>
<feature type="chain" id="PRO_5038544348" evidence="1">
    <location>
        <begin position="19"/>
        <end position="130"/>
    </location>
</feature>
<dbReference type="Gene3D" id="3.10.450.590">
    <property type="match status" value="1"/>
</dbReference>
<dbReference type="AlphaFoldDB" id="A0A2P2BUK5"/>
<keyword evidence="3" id="KW-0449">Lipoprotein</keyword>
<dbReference type="InterPro" id="IPR024981">
    <property type="entry name" value="DUF3887"/>
</dbReference>
<evidence type="ECO:0000259" key="2">
    <source>
        <dbReference type="Pfam" id="PF13026"/>
    </source>
</evidence>
<protein>
    <submittedName>
        <fullName evidence="3">Prokaryotic membrane lipoprotein lipid attachment site profile</fullName>
    </submittedName>
</protein>
<keyword evidence="1" id="KW-0732">Signal</keyword>
<dbReference type="Proteomes" id="UP000245695">
    <property type="component" value="Chromosome 1"/>
</dbReference>